<name>A0A927C7T0_9BACL</name>
<feature type="domain" description="HTH araC/xylS-type" evidence="4">
    <location>
        <begin position="156"/>
        <end position="255"/>
    </location>
</feature>
<dbReference type="InterPro" id="IPR014710">
    <property type="entry name" value="RmlC-like_jellyroll"/>
</dbReference>
<dbReference type="GO" id="GO:0003700">
    <property type="term" value="F:DNA-binding transcription factor activity"/>
    <property type="evidence" value="ECO:0007669"/>
    <property type="project" value="InterPro"/>
</dbReference>
<dbReference type="AlphaFoldDB" id="A0A927C7T0"/>
<dbReference type="GO" id="GO:0043565">
    <property type="term" value="F:sequence-specific DNA binding"/>
    <property type="evidence" value="ECO:0007669"/>
    <property type="project" value="InterPro"/>
</dbReference>
<gene>
    <name evidence="5" type="ORF">IDH45_02905</name>
</gene>
<dbReference type="InterPro" id="IPR009057">
    <property type="entry name" value="Homeodomain-like_sf"/>
</dbReference>
<dbReference type="Proteomes" id="UP000639396">
    <property type="component" value="Unassembled WGS sequence"/>
</dbReference>
<dbReference type="Pfam" id="PF12833">
    <property type="entry name" value="HTH_18"/>
    <property type="match status" value="1"/>
</dbReference>
<keyword evidence="6" id="KW-1185">Reference proteome</keyword>
<dbReference type="Gene3D" id="2.60.120.10">
    <property type="entry name" value="Jelly Rolls"/>
    <property type="match status" value="1"/>
</dbReference>
<dbReference type="EMBL" id="JACXJA010000003">
    <property type="protein sequence ID" value="MBD2860935.1"/>
    <property type="molecule type" value="Genomic_DNA"/>
</dbReference>
<keyword evidence="1" id="KW-0805">Transcription regulation</keyword>
<evidence type="ECO:0000256" key="1">
    <source>
        <dbReference type="ARBA" id="ARBA00023015"/>
    </source>
</evidence>
<dbReference type="InterPro" id="IPR018060">
    <property type="entry name" value="HTH_AraC"/>
</dbReference>
<dbReference type="PROSITE" id="PS01124">
    <property type="entry name" value="HTH_ARAC_FAMILY_2"/>
    <property type="match status" value="1"/>
</dbReference>
<dbReference type="SMART" id="SM00342">
    <property type="entry name" value="HTH_ARAC"/>
    <property type="match status" value="1"/>
</dbReference>
<dbReference type="Pfam" id="PF02311">
    <property type="entry name" value="AraC_binding"/>
    <property type="match status" value="1"/>
</dbReference>
<dbReference type="SUPFAM" id="SSF46689">
    <property type="entry name" value="Homeodomain-like"/>
    <property type="match status" value="2"/>
</dbReference>
<reference evidence="5" key="1">
    <citation type="submission" date="2020-09" db="EMBL/GenBank/DDBJ databases">
        <title>A novel bacterium of genus Paenibacillus, isolated from South China Sea.</title>
        <authorList>
            <person name="Huang H."/>
            <person name="Mo K."/>
            <person name="Hu Y."/>
        </authorList>
    </citation>
    <scope>NUCLEOTIDE SEQUENCE</scope>
    <source>
        <strain evidence="5">IB182363</strain>
    </source>
</reference>
<evidence type="ECO:0000313" key="6">
    <source>
        <dbReference type="Proteomes" id="UP000639396"/>
    </source>
</evidence>
<evidence type="ECO:0000256" key="3">
    <source>
        <dbReference type="ARBA" id="ARBA00023163"/>
    </source>
</evidence>
<comment type="caution">
    <text evidence="5">The sequence shown here is derived from an EMBL/GenBank/DDBJ whole genome shotgun (WGS) entry which is preliminary data.</text>
</comment>
<organism evidence="5 6">
    <name type="scientific">Paenibacillus oceani</name>
    <dbReference type="NCBI Taxonomy" id="2772510"/>
    <lineage>
        <taxon>Bacteria</taxon>
        <taxon>Bacillati</taxon>
        <taxon>Bacillota</taxon>
        <taxon>Bacilli</taxon>
        <taxon>Bacillales</taxon>
        <taxon>Paenibacillaceae</taxon>
        <taxon>Paenibacillus</taxon>
    </lineage>
</organism>
<dbReference type="SUPFAM" id="SSF51215">
    <property type="entry name" value="Regulatory protein AraC"/>
    <property type="match status" value="1"/>
</dbReference>
<dbReference type="PANTHER" id="PTHR43280">
    <property type="entry name" value="ARAC-FAMILY TRANSCRIPTIONAL REGULATOR"/>
    <property type="match status" value="1"/>
</dbReference>
<protein>
    <submittedName>
        <fullName evidence="5">Helix-turn-helix transcriptional regulator</fullName>
    </submittedName>
</protein>
<dbReference type="InterPro" id="IPR003313">
    <property type="entry name" value="AraC-bd"/>
</dbReference>
<dbReference type="InterPro" id="IPR037923">
    <property type="entry name" value="HTH-like"/>
</dbReference>
<accession>A0A927C7T0</accession>
<dbReference type="InterPro" id="IPR020449">
    <property type="entry name" value="Tscrpt_reg_AraC-type_HTH"/>
</dbReference>
<evidence type="ECO:0000256" key="2">
    <source>
        <dbReference type="ARBA" id="ARBA00023125"/>
    </source>
</evidence>
<keyword evidence="2" id="KW-0238">DNA-binding</keyword>
<evidence type="ECO:0000259" key="4">
    <source>
        <dbReference type="PROSITE" id="PS01124"/>
    </source>
</evidence>
<keyword evidence="3" id="KW-0804">Transcription</keyword>
<dbReference type="Gene3D" id="1.10.10.60">
    <property type="entry name" value="Homeodomain-like"/>
    <property type="match status" value="2"/>
</dbReference>
<evidence type="ECO:0000313" key="5">
    <source>
        <dbReference type="EMBL" id="MBD2860935.1"/>
    </source>
</evidence>
<proteinExistence type="predicted"/>
<dbReference type="PANTHER" id="PTHR43280:SF2">
    <property type="entry name" value="HTH-TYPE TRANSCRIPTIONAL REGULATOR EXSA"/>
    <property type="match status" value="1"/>
</dbReference>
<sequence length="266" mass="30982">MAFHSHAHFELYYFHGGKTTYLIGDKIFVLSPGDLILMHGMTLHCPKVDLSVPYRRTIVHFDPVFMKSFADVAFSVNVLQPFYELRNHRIHLSGDVREEVETKLRRMVALGAEGGKTSKDRQLLVFADLLLQVYELCEQSADSPNAFPSDKERHVQSIVGYLEEHYQEDLHLEDLEEHLHLNKYYLSKLFKEVTGATIFDYLYHRRINQAKIHFLLSREMSVTDVCYKVGFKHPSHFTRIFKSRVGCTPDQYRRETRGGITPMTVK</sequence>
<dbReference type="PRINTS" id="PR00032">
    <property type="entry name" value="HTHARAC"/>
</dbReference>